<evidence type="ECO:0000313" key="3">
    <source>
        <dbReference type="Proteomes" id="UP000823399"/>
    </source>
</evidence>
<keyword evidence="3" id="KW-1185">Reference proteome</keyword>
<reference evidence="2" key="1">
    <citation type="journal article" date="2020" name="New Phytol.">
        <title>Comparative genomics reveals dynamic genome evolution in host specialist ectomycorrhizal fungi.</title>
        <authorList>
            <person name="Lofgren L.A."/>
            <person name="Nguyen N.H."/>
            <person name="Vilgalys R."/>
            <person name="Ruytinx J."/>
            <person name="Liao H.L."/>
            <person name="Branco S."/>
            <person name="Kuo A."/>
            <person name="LaButti K."/>
            <person name="Lipzen A."/>
            <person name="Andreopoulos W."/>
            <person name="Pangilinan J."/>
            <person name="Riley R."/>
            <person name="Hundley H."/>
            <person name="Na H."/>
            <person name="Barry K."/>
            <person name="Grigoriev I.V."/>
            <person name="Stajich J.E."/>
            <person name="Kennedy P.G."/>
        </authorList>
    </citation>
    <scope>NUCLEOTIDE SEQUENCE</scope>
    <source>
        <strain evidence="2">FC423</strain>
    </source>
</reference>
<accession>A0A9P7EYC1</accession>
<dbReference type="Proteomes" id="UP000823399">
    <property type="component" value="Unassembled WGS sequence"/>
</dbReference>
<protein>
    <submittedName>
        <fullName evidence="2">Uncharacterized protein</fullName>
    </submittedName>
</protein>
<name>A0A9P7EYC1_9AGAM</name>
<dbReference type="GeneID" id="64696448"/>
<feature type="transmembrane region" description="Helical" evidence="1">
    <location>
        <begin position="66"/>
        <end position="90"/>
    </location>
</feature>
<keyword evidence="1" id="KW-0812">Transmembrane</keyword>
<gene>
    <name evidence="2" type="ORF">F5147DRAFT_656971</name>
</gene>
<proteinExistence type="predicted"/>
<sequence length="134" mass="14891">MDGEEGCLIAVVIDVESAIQVVKRKRVFLTGLLNFVIGNRVLRRSTLNLKESNEVRVLEGVLETKIIVEVVILRVIPTLFTVFLIQLPITKLVTGFFKTPDVIILLHILAFLKTLDIILTLPTVDNVHGVGPSH</sequence>
<evidence type="ECO:0000256" key="1">
    <source>
        <dbReference type="SAM" id="Phobius"/>
    </source>
</evidence>
<dbReference type="EMBL" id="JABBWM010000076">
    <property type="protein sequence ID" value="KAG2095086.1"/>
    <property type="molecule type" value="Genomic_DNA"/>
</dbReference>
<dbReference type="AlphaFoldDB" id="A0A9P7EYC1"/>
<dbReference type="RefSeq" id="XP_041287704.1">
    <property type="nucleotide sequence ID" value="XM_041434189.1"/>
</dbReference>
<comment type="caution">
    <text evidence="2">The sequence shown here is derived from an EMBL/GenBank/DDBJ whole genome shotgun (WGS) entry which is preliminary data.</text>
</comment>
<keyword evidence="1" id="KW-1133">Transmembrane helix</keyword>
<evidence type="ECO:0000313" key="2">
    <source>
        <dbReference type="EMBL" id="KAG2095086.1"/>
    </source>
</evidence>
<organism evidence="2 3">
    <name type="scientific">Suillus discolor</name>
    <dbReference type="NCBI Taxonomy" id="1912936"/>
    <lineage>
        <taxon>Eukaryota</taxon>
        <taxon>Fungi</taxon>
        <taxon>Dikarya</taxon>
        <taxon>Basidiomycota</taxon>
        <taxon>Agaricomycotina</taxon>
        <taxon>Agaricomycetes</taxon>
        <taxon>Agaricomycetidae</taxon>
        <taxon>Boletales</taxon>
        <taxon>Suillineae</taxon>
        <taxon>Suillaceae</taxon>
        <taxon>Suillus</taxon>
    </lineage>
</organism>
<keyword evidence="1" id="KW-0472">Membrane</keyword>
<feature type="transmembrane region" description="Helical" evidence="1">
    <location>
        <begin position="102"/>
        <end position="124"/>
    </location>
</feature>